<evidence type="ECO:0008006" key="3">
    <source>
        <dbReference type="Google" id="ProtNLM"/>
    </source>
</evidence>
<organism evidence="1 2">
    <name type="scientific">Spirulina subsalsa FACHB-351</name>
    <dbReference type="NCBI Taxonomy" id="234711"/>
    <lineage>
        <taxon>Bacteria</taxon>
        <taxon>Bacillati</taxon>
        <taxon>Cyanobacteriota</taxon>
        <taxon>Cyanophyceae</taxon>
        <taxon>Spirulinales</taxon>
        <taxon>Spirulinaceae</taxon>
        <taxon>Spirulina</taxon>
    </lineage>
</organism>
<keyword evidence="2" id="KW-1185">Reference proteome</keyword>
<dbReference type="EMBL" id="JAIHOM010000062">
    <property type="protein sequence ID" value="MCW6037244.1"/>
    <property type="molecule type" value="Genomic_DNA"/>
</dbReference>
<proteinExistence type="predicted"/>
<gene>
    <name evidence="1" type="ORF">K4A83_13325</name>
</gene>
<sequence length="214" mass="25522">MCDFDEQLKKLALNAQRHPLGTVERRQLVEQLLRLLSHSDQLVHPPVPAQLQGSYEEIYNIALQRLFQYLYEKIEHYKPERAGVLQWVNYLLKIRFPDAIKELTNDQKKNQLVRENLVIKHKLERKQRENTENYPVTAQDIIDYIKQDPQDVFRLTYIGNNAEANFRFIALKLVEGYKLDELAIMLDVNHNTLRSFYNRSRRKFASEIRKNLEI</sequence>
<reference evidence="1 2" key="1">
    <citation type="submission" date="2021-08" db="EMBL/GenBank/DDBJ databases">
        <title>Draft genome sequence of Spirulina subsalsa with high tolerance to salinity and hype-accumulation of phycocyanin.</title>
        <authorList>
            <person name="Pei H."/>
            <person name="Jiang L."/>
        </authorList>
    </citation>
    <scope>NUCLEOTIDE SEQUENCE [LARGE SCALE GENOMIC DNA]</scope>
    <source>
        <strain evidence="1 2">FACHB-351</strain>
    </source>
</reference>
<accession>A0ABT3L6W3</accession>
<dbReference type="Proteomes" id="UP001526426">
    <property type="component" value="Unassembled WGS sequence"/>
</dbReference>
<evidence type="ECO:0000313" key="1">
    <source>
        <dbReference type="EMBL" id="MCW6037244.1"/>
    </source>
</evidence>
<comment type="caution">
    <text evidence="1">The sequence shown here is derived from an EMBL/GenBank/DDBJ whole genome shotgun (WGS) entry which is preliminary data.</text>
</comment>
<protein>
    <recommendedName>
        <fullName evidence="3">Sigma-70 family RNA polymerase sigma factor</fullName>
    </recommendedName>
</protein>
<name>A0ABT3L6W3_9CYAN</name>
<dbReference type="RefSeq" id="WP_265265088.1">
    <property type="nucleotide sequence ID" value="NZ_JAIHOM010000062.1"/>
</dbReference>
<evidence type="ECO:0000313" key="2">
    <source>
        <dbReference type="Proteomes" id="UP001526426"/>
    </source>
</evidence>